<sequence length="210" mass="23961">MLAPMWVEPLEVSAILKTEAAQIAKEEQARKAFQEEAAILRQRELDAAARRENIERDLQARNGSMARAAQDHVSKVIDTFINDVKASGDRRGDGIFGPAAELFPTFVRSYKQMIRDRWELESKSYTVEDFGDADWKSRKLEAVVVRTELKLQNKPLGRRNTVCVLFGVIIDAEFLYLRDTIETPCNGASDDVKRWQIGSKFNSRWRAPTN</sequence>
<evidence type="ECO:0000256" key="1">
    <source>
        <dbReference type="SAM" id="Coils"/>
    </source>
</evidence>
<name>A0A931FQP0_9HYPH</name>
<dbReference type="Proteomes" id="UP000599312">
    <property type="component" value="Unassembled WGS sequence"/>
</dbReference>
<proteinExistence type="predicted"/>
<dbReference type="EMBL" id="JADQDO010000008">
    <property type="protein sequence ID" value="MBF9234847.1"/>
    <property type="molecule type" value="Genomic_DNA"/>
</dbReference>
<evidence type="ECO:0000313" key="2">
    <source>
        <dbReference type="EMBL" id="MBF9234847.1"/>
    </source>
</evidence>
<keyword evidence="3" id="KW-1185">Reference proteome</keyword>
<evidence type="ECO:0000313" key="3">
    <source>
        <dbReference type="Proteomes" id="UP000599312"/>
    </source>
</evidence>
<comment type="caution">
    <text evidence="2">The sequence shown here is derived from an EMBL/GenBank/DDBJ whole genome shotgun (WGS) entry which is preliminary data.</text>
</comment>
<keyword evidence="1" id="KW-0175">Coiled coil</keyword>
<gene>
    <name evidence="2" type="ORF">I2H38_15845</name>
</gene>
<organism evidence="2 3">
    <name type="scientific">Microvirga alba</name>
    <dbReference type="NCBI Taxonomy" id="2791025"/>
    <lineage>
        <taxon>Bacteria</taxon>
        <taxon>Pseudomonadati</taxon>
        <taxon>Pseudomonadota</taxon>
        <taxon>Alphaproteobacteria</taxon>
        <taxon>Hyphomicrobiales</taxon>
        <taxon>Methylobacteriaceae</taxon>
        <taxon>Microvirga</taxon>
    </lineage>
</organism>
<dbReference type="AlphaFoldDB" id="A0A931FQP0"/>
<feature type="coiled-coil region" evidence="1">
    <location>
        <begin position="16"/>
        <end position="43"/>
    </location>
</feature>
<dbReference type="RefSeq" id="WP_196272831.1">
    <property type="nucleotide sequence ID" value="NZ_JADQDO010000008.1"/>
</dbReference>
<protein>
    <submittedName>
        <fullName evidence="2">Uncharacterized protein</fullName>
    </submittedName>
</protein>
<reference evidence="2" key="1">
    <citation type="submission" date="2020-11" db="EMBL/GenBank/DDBJ databases">
        <authorList>
            <person name="Kim M.K."/>
        </authorList>
    </citation>
    <scope>NUCLEOTIDE SEQUENCE</scope>
    <source>
        <strain evidence="2">BT350</strain>
    </source>
</reference>
<accession>A0A931FQP0</accession>